<reference evidence="7 8" key="1">
    <citation type="submission" date="2018-05" db="EMBL/GenBank/DDBJ databases">
        <title>Whole genome sequencing for identification of molecular markers to develop diagnostic detection tools for the regulated plant pathogen Lachnellula willkommii.</title>
        <authorList>
            <person name="Giroux E."/>
            <person name="Bilodeau G."/>
        </authorList>
    </citation>
    <scope>NUCLEOTIDE SEQUENCE [LARGE SCALE GENOMIC DNA]</scope>
    <source>
        <strain evidence="7 8">CBS 203.66</strain>
    </source>
</reference>
<feature type="region of interest" description="Disordered" evidence="5">
    <location>
        <begin position="132"/>
        <end position="169"/>
    </location>
</feature>
<feature type="domain" description="FAD-binding" evidence="6">
    <location>
        <begin position="341"/>
        <end position="385"/>
    </location>
</feature>
<evidence type="ECO:0000256" key="5">
    <source>
        <dbReference type="SAM" id="MobiDB-lite"/>
    </source>
</evidence>
<evidence type="ECO:0000259" key="6">
    <source>
        <dbReference type="Pfam" id="PF01494"/>
    </source>
</evidence>
<dbReference type="EMBL" id="QGMF01000193">
    <property type="protein sequence ID" value="TVY18140.1"/>
    <property type="molecule type" value="Genomic_DNA"/>
</dbReference>
<evidence type="ECO:0000256" key="2">
    <source>
        <dbReference type="ARBA" id="ARBA00022827"/>
    </source>
</evidence>
<dbReference type="OrthoDB" id="655030at2759"/>
<name>A0A8T9BDJ6_9HELO</name>
<accession>A0A8T9BDJ6</accession>
<dbReference type="AlphaFoldDB" id="A0A8T9BDJ6"/>
<keyword evidence="4 7" id="KW-0503">Monooxygenase</keyword>
<dbReference type="Pfam" id="PF01494">
    <property type="entry name" value="FAD_binding_3"/>
    <property type="match status" value="1"/>
</dbReference>
<evidence type="ECO:0000256" key="3">
    <source>
        <dbReference type="ARBA" id="ARBA00023002"/>
    </source>
</evidence>
<evidence type="ECO:0000256" key="1">
    <source>
        <dbReference type="ARBA" id="ARBA00022630"/>
    </source>
</evidence>
<keyword evidence="2" id="KW-0274">FAD</keyword>
<dbReference type="Gene3D" id="3.50.50.60">
    <property type="entry name" value="FAD/NAD(P)-binding domain"/>
    <property type="match status" value="1"/>
</dbReference>
<proteinExistence type="predicted"/>
<comment type="caution">
    <text evidence="7">The sequence shown here is derived from an EMBL/GenBank/DDBJ whole genome shotgun (WGS) entry which is preliminary data.</text>
</comment>
<dbReference type="GO" id="GO:0004497">
    <property type="term" value="F:monooxygenase activity"/>
    <property type="evidence" value="ECO:0007669"/>
    <property type="project" value="UniProtKB-KW"/>
</dbReference>
<organism evidence="7 8">
    <name type="scientific">Lachnellula arida</name>
    <dbReference type="NCBI Taxonomy" id="1316785"/>
    <lineage>
        <taxon>Eukaryota</taxon>
        <taxon>Fungi</taxon>
        <taxon>Dikarya</taxon>
        <taxon>Ascomycota</taxon>
        <taxon>Pezizomycotina</taxon>
        <taxon>Leotiomycetes</taxon>
        <taxon>Helotiales</taxon>
        <taxon>Lachnaceae</taxon>
        <taxon>Lachnellula</taxon>
    </lineage>
</organism>
<dbReference type="PRINTS" id="PR00420">
    <property type="entry name" value="RNGMNOXGNASE"/>
</dbReference>
<keyword evidence="1" id="KW-0285">Flavoprotein</keyword>
<dbReference type="SUPFAM" id="SSF51905">
    <property type="entry name" value="FAD/NAD(P)-binding domain"/>
    <property type="match status" value="1"/>
</dbReference>
<protein>
    <submittedName>
        <fullName evidence="7">Monooxygenase asqM</fullName>
    </submittedName>
</protein>
<dbReference type="Proteomes" id="UP000469559">
    <property type="component" value="Unassembled WGS sequence"/>
</dbReference>
<keyword evidence="3" id="KW-0560">Oxidoreductase</keyword>
<dbReference type="InterPro" id="IPR036188">
    <property type="entry name" value="FAD/NAD-bd_sf"/>
</dbReference>
<dbReference type="GO" id="GO:0071949">
    <property type="term" value="F:FAD binding"/>
    <property type="evidence" value="ECO:0007669"/>
    <property type="project" value="InterPro"/>
</dbReference>
<evidence type="ECO:0000313" key="8">
    <source>
        <dbReference type="Proteomes" id="UP000469559"/>
    </source>
</evidence>
<gene>
    <name evidence="7" type="primary">asqM_1</name>
    <name evidence="7" type="ORF">LARI1_G003660</name>
</gene>
<dbReference type="InterPro" id="IPR002938">
    <property type="entry name" value="FAD-bd"/>
</dbReference>
<sequence length="459" mass="49166">MPSPKIAIIGAGPSGLTLASLLHKSPSFPTPNITIYDLRPRPTAASLSTPSGSLDLHASSGQLALAKCGLLEQFKSQAAECSEEMIISDAAGVVRYQDQGHGGDRPEISRNALTELLLSGVPEELVRWETKVLSVDSSPSSPGKRWNITSSRKGNSTSTSTSSNTEEQEEFDLVIGADGAWSKARASLPGTTSPFYSGVSAITLTLTNLSSHTPLTRLLGRGTFWACAPRRTLIAQHGSLDTARIYLMLVSPSETYLHDNALTGLTGPELARKLLEPPKAKVSANPELETEPESEPRLEFFQNFSRDVKDLITAACLSNAGAGTDIVDAKPLYMLPPTDNKWTHTPGLTLIGDAAHLMTPFAGEGVNCAMLDALELSKAISSSHGGDLDKGIEGFEKRMWRRNRVIAEDTYGNLKLIFEDERAPEGIVRDFESHGGVVELMGMGFGFLKGKVSGVFGIT</sequence>
<evidence type="ECO:0000256" key="4">
    <source>
        <dbReference type="ARBA" id="ARBA00023033"/>
    </source>
</evidence>
<feature type="compositionally biased region" description="Low complexity" evidence="5">
    <location>
        <begin position="149"/>
        <end position="165"/>
    </location>
</feature>
<dbReference type="PANTHER" id="PTHR46972:SF1">
    <property type="entry name" value="FAD DEPENDENT OXIDOREDUCTASE DOMAIN-CONTAINING PROTEIN"/>
    <property type="match status" value="1"/>
</dbReference>
<evidence type="ECO:0000313" key="7">
    <source>
        <dbReference type="EMBL" id="TVY18140.1"/>
    </source>
</evidence>
<dbReference type="PANTHER" id="PTHR46972">
    <property type="entry name" value="MONOOXYGENASE ASQM-RELATED"/>
    <property type="match status" value="1"/>
</dbReference>
<keyword evidence="8" id="KW-1185">Reference proteome</keyword>